<reference evidence="1 2" key="1">
    <citation type="journal article" date="2015" name="Genome Biol. Evol.">
        <title>Phylogenomic analyses indicate that early fungi evolved digesting cell walls of algal ancestors of land plants.</title>
        <authorList>
            <person name="Chang Y."/>
            <person name="Wang S."/>
            <person name="Sekimoto S."/>
            <person name="Aerts A.L."/>
            <person name="Choi C."/>
            <person name="Clum A."/>
            <person name="LaButti K.M."/>
            <person name="Lindquist E.A."/>
            <person name="Yee Ngan C."/>
            <person name="Ohm R.A."/>
            <person name="Salamov A.A."/>
            <person name="Grigoriev I.V."/>
            <person name="Spatafora J.W."/>
            <person name="Berbee M.L."/>
        </authorList>
    </citation>
    <scope>NUCLEOTIDE SEQUENCE [LARGE SCALE GENOMIC DNA]</scope>
    <source>
        <strain evidence="1 2">NRRL 28638</strain>
    </source>
</reference>
<organism evidence="1 2">
    <name type="scientific">Conidiobolus coronatus (strain ATCC 28846 / CBS 209.66 / NRRL 28638)</name>
    <name type="common">Delacroixia coronata</name>
    <dbReference type="NCBI Taxonomy" id="796925"/>
    <lineage>
        <taxon>Eukaryota</taxon>
        <taxon>Fungi</taxon>
        <taxon>Fungi incertae sedis</taxon>
        <taxon>Zoopagomycota</taxon>
        <taxon>Entomophthoromycotina</taxon>
        <taxon>Entomophthoromycetes</taxon>
        <taxon>Entomophthorales</taxon>
        <taxon>Ancylistaceae</taxon>
        <taxon>Conidiobolus</taxon>
    </lineage>
</organism>
<dbReference type="Proteomes" id="UP000070444">
    <property type="component" value="Unassembled WGS sequence"/>
</dbReference>
<evidence type="ECO:0000313" key="1">
    <source>
        <dbReference type="EMBL" id="KXN70708.1"/>
    </source>
</evidence>
<keyword evidence="2" id="KW-1185">Reference proteome</keyword>
<feature type="non-terminal residue" evidence="1">
    <location>
        <position position="54"/>
    </location>
</feature>
<protein>
    <submittedName>
        <fullName evidence="1">Uncharacterized protein</fullName>
    </submittedName>
</protein>
<dbReference type="EMBL" id="KQ964495">
    <property type="protein sequence ID" value="KXN70708.1"/>
    <property type="molecule type" value="Genomic_DNA"/>
</dbReference>
<dbReference type="AlphaFoldDB" id="A0A137P6T2"/>
<evidence type="ECO:0000313" key="2">
    <source>
        <dbReference type="Proteomes" id="UP000070444"/>
    </source>
</evidence>
<proteinExistence type="predicted"/>
<gene>
    <name evidence="1" type="ORF">CONCODRAFT_6710</name>
</gene>
<accession>A0A137P6T2</accession>
<sequence length="54" mass="5547">MRQILKSSSLLKSGLNNFNKSALAYKANYSSVAIGAKTGSNKLLLGAFAVAAGT</sequence>
<name>A0A137P6T2_CONC2</name>